<dbReference type="Proteomes" id="UP000203266">
    <property type="component" value="Segment"/>
</dbReference>
<accession>A9YML1</accession>
<keyword evidence="1" id="KW-0812">Transmembrane</keyword>
<dbReference type="GO" id="GO:0008061">
    <property type="term" value="F:chitin binding"/>
    <property type="evidence" value="ECO:0007669"/>
    <property type="project" value="InterPro"/>
</dbReference>
<dbReference type="GeneID" id="10973703"/>
<dbReference type="EMBL" id="EU255577">
    <property type="protein sequence ID" value="ABY47710.1"/>
    <property type="molecule type" value="Genomic_DNA"/>
</dbReference>
<feature type="domain" description="Chitin-binding type-2" evidence="2">
    <location>
        <begin position="32"/>
        <end position="88"/>
    </location>
</feature>
<dbReference type="GO" id="GO:0005576">
    <property type="term" value="C:extracellular region"/>
    <property type="evidence" value="ECO:0007669"/>
    <property type="project" value="InterPro"/>
</dbReference>
<dbReference type="InterPro" id="IPR002557">
    <property type="entry name" value="Chitin-bd_dom"/>
</dbReference>
<organism evidence="3 4">
    <name type="scientific">Helicoverpa armigera granulovirus</name>
    <dbReference type="NCBI Taxonomy" id="489830"/>
    <lineage>
        <taxon>Viruses</taxon>
        <taxon>Viruses incertae sedis</taxon>
        <taxon>Naldaviricetes</taxon>
        <taxon>Lefavirales</taxon>
        <taxon>Baculoviridae</taxon>
        <taxon>Betabaculovirus</taxon>
        <taxon>Betabaculovirus helarmigerae</taxon>
    </lineage>
</organism>
<proteinExistence type="predicted"/>
<dbReference type="KEGG" id="vg:10973703"/>
<dbReference type="Gene3D" id="2.170.140.10">
    <property type="entry name" value="Chitin binding domain"/>
    <property type="match status" value="1"/>
</dbReference>
<sequence>MSYWYVVLIAIIFVVILFLSLKSSDKQEPSPAFVCGINDHGNFPNSSDCSSFFLCAAGQTIQLFCSSGFLYDIHERNCVTADRVDCGDRPVR</sequence>
<dbReference type="PROSITE" id="PS50940">
    <property type="entry name" value="CHIT_BIND_II"/>
    <property type="match status" value="1"/>
</dbReference>
<evidence type="ECO:0000256" key="1">
    <source>
        <dbReference type="SAM" id="Phobius"/>
    </source>
</evidence>
<keyword evidence="1" id="KW-0472">Membrane</keyword>
<dbReference type="Pfam" id="PF01607">
    <property type="entry name" value="CBM_14"/>
    <property type="match status" value="1"/>
</dbReference>
<evidence type="ECO:0000313" key="3">
    <source>
        <dbReference type="EMBL" id="ABY47710.1"/>
    </source>
</evidence>
<evidence type="ECO:0000313" key="4">
    <source>
        <dbReference type="Proteomes" id="UP000203266"/>
    </source>
</evidence>
<protein>
    <recommendedName>
        <fullName evidence="2">Chitin-binding type-2 domain-containing protein</fullName>
    </recommendedName>
</protein>
<dbReference type="SMART" id="SM00494">
    <property type="entry name" value="ChtBD2"/>
    <property type="match status" value="1"/>
</dbReference>
<keyword evidence="1" id="KW-1133">Transmembrane helix</keyword>
<reference evidence="3 4" key="1">
    <citation type="journal article" date="2008" name="Virus Genes">
        <title>Genomic sequence analysis of a granulovirus isolated from the Old World bollworm, Helicoverpa armigera.</title>
        <authorList>
            <person name="Harrison R.L."/>
            <person name="Popham H.J."/>
        </authorList>
    </citation>
    <scope>NUCLEOTIDE SEQUENCE [LARGE SCALE GENOMIC DNA]</scope>
</reference>
<keyword evidence="4" id="KW-1185">Reference proteome</keyword>
<dbReference type="SUPFAM" id="SSF57625">
    <property type="entry name" value="Invertebrate chitin-binding proteins"/>
    <property type="match status" value="1"/>
</dbReference>
<evidence type="ECO:0000259" key="2">
    <source>
        <dbReference type="PROSITE" id="PS50940"/>
    </source>
</evidence>
<dbReference type="InterPro" id="IPR036508">
    <property type="entry name" value="Chitin-bd_dom_sf"/>
</dbReference>
<dbReference type="OrthoDB" id="29039at10239"/>
<feature type="transmembrane region" description="Helical" evidence="1">
    <location>
        <begin position="6"/>
        <end position="21"/>
    </location>
</feature>
<dbReference type="CAZy" id="CBM14">
    <property type="family name" value="Carbohydrate-Binding Module Family 14"/>
</dbReference>
<dbReference type="RefSeq" id="YP_001649001.1">
    <property type="nucleotide sequence ID" value="NC_010240.1"/>
</dbReference>
<name>A9YML1_9BBAC</name>